<name>A0A645EYR3_9ZZZZ</name>
<evidence type="ECO:0000313" key="1">
    <source>
        <dbReference type="EMBL" id="MPN07195.1"/>
    </source>
</evidence>
<dbReference type="AlphaFoldDB" id="A0A645EYR3"/>
<reference evidence="1" key="1">
    <citation type="submission" date="2019-08" db="EMBL/GenBank/DDBJ databases">
        <authorList>
            <person name="Kucharzyk K."/>
            <person name="Murdoch R.W."/>
            <person name="Higgins S."/>
            <person name="Loffler F."/>
        </authorList>
    </citation>
    <scope>NUCLEOTIDE SEQUENCE</scope>
</reference>
<protein>
    <submittedName>
        <fullName evidence="1">Uncharacterized protein</fullName>
    </submittedName>
</protein>
<dbReference type="EMBL" id="VSSQ01053161">
    <property type="protein sequence ID" value="MPN07195.1"/>
    <property type="molecule type" value="Genomic_DNA"/>
</dbReference>
<accession>A0A645EYR3</accession>
<organism evidence="1">
    <name type="scientific">bioreactor metagenome</name>
    <dbReference type="NCBI Taxonomy" id="1076179"/>
    <lineage>
        <taxon>unclassified sequences</taxon>
        <taxon>metagenomes</taxon>
        <taxon>ecological metagenomes</taxon>
    </lineage>
</organism>
<sequence length="171" mass="18416">MVLSIFLMSIIISNTVCTNSGANPRDGSSRSIISGSLIRPLPIASICCSPPLKVPAICFSLSFNLGKSSYTFSRSSFILFLSFLKYAPSIILSSTVRFAKTSLPSGTWHIPSFTTLLGFTGSFSPLYSITPCLYFKKPDIALSSVDLPAPFEPIIVTISPLFISKLTPFSA</sequence>
<gene>
    <name evidence="1" type="ORF">SDC9_154461</name>
</gene>
<comment type="caution">
    <text evidence="1">The sequence shown here is derived from an EMBL/GenBank/DDBJ whole genome shotgun (WGS) entry which is preliminary data.</text>
</comment>
<proteinExistence type="predicted"/>
<dbReference type="AntiFam" id="ANF00062">
    <property type="entry name" value="Shadow ORF (opposite ABC transporter protein)"/>
</dbReference>